<keyword evidence="1" id="KW-1133">Transmembrane helix</keyword>
<evidence type="ECO:0000313" key="3">
    <source>
        <dbReference type="Proteomes" id="UP001176961"/>
    </source>
</evidence>
<dbReference type="AlphaFoldDB" id="A0AA36GW06"/>
<dbReference type="Proteomes" id="UP001176961">
    <property type="component" value="Unassembled WGS sequence"/>
</dbReference>
<gene>
    <name evidence="2" type="ORF">CYNAS_LOCUS11325</name>
</gene>
<evidence type="ECO:0000256" key="1">
    <source>
        <dbReference type="SAM" id="Phobius"/>
    </source>
</evidence>
<comment type="caution">
    <text evidence="2">The sequence shown here is derived from an EMBL/GenBank/DDBJ whole genome shotgun (WGS) entry which is preliminary data.</text>
</comment>
<sequence>MWVDVLRPYVAQTPDNSTAVLFVALHLFVHFVHGYSLRCYSCSIDFHKQQYYEDTRDGQCADKAFLLRDEDDTVKSCAPWETYCVTSVVAVHSSLATVSRGCTEYCSEECRASGYVADQICL</sequence>
<protein>
    <submittedName>
        <fullName evidence="2">Uncharacterized protein</fullName>
    </submittedName>
</protein>
<accession>A0AA36GW06</accession>
<keyword evidence="1" id="KW-0472">Membrane</keyword>
<feature type="transmembrane region" description="Helical" evidence="1">
    <location>
        <begin position="20"/>
        <end position="40"/>
    </location>
</feature>
<organism evidence="2 3">
    <name type="scientific">Cylicocyclus nassatus</name>
    <name type="common">Nematode worm</name>
    <dbReference type="NCBI Taxonomy" id="53992"/>
    <lineage>
        <taxon>Eukaryota</taxon>
        <taxon>Metazoa</taxon>
        <taxon>Ecdysozoa</taxon>
        <taxon>Nematoda</taxon>
        <taxon>Chromadorea</taxon>
        <taxon>Rhabditida</taxon>
        <taxon>Rhabditina</taxon>
        <taxon>Rhabditomorpha</taxon>
        <taxon>Strongyloidea</taxon>
        <taxon>Strongylidae</taxon>
        <taxon>Cylicocyclus</taxon>
    </lineage>
</organism>
<proteinExistence type="predicted"/>
<name>A0AA36GW06_CYLNA</name>
<keyword evidence="1" id="KW-0812">Transmembrane</keyword>
<evidence type="ECO:0000313" key="2">
    <source>
        <dbReference type="EMBL" id="CAJ0599342.1"/>
    </source>
</evidence>
<reference evidence="2" key="1">
    <citation type="submission" date="2023-07" db="EMBL/GenBank/DDBJ databases">
        <authorList>
            <consortium name="CYATHOMIX"/>
        </authorList>
    </citation>
    <scope>NUCLEOTIDE SEQUENCE</scope>
    <source>
        <strain evidence="2">N/A</strain>
    </source>
</reference>
<keyword evidence="3" id="KW-1185">Reference proteome</keyword>
<dbReference type="EMBL" id="CATQJL010000223">
    <property type="protein sequence ID" value="CAJ0599342.1"/>
    <property type="molecule type" value="Genomic_DNA"/>
</dbReference>